<dbReference type="KEGG" id="gak:X907_0792"/>
<dbReference type="Gene3D" id="3.40.50.720">
    <property type="entry name" value="NAD(P)-binding Rossmann-like Domain"/>
    <property type="match status" value="1"/>
</dbReference>
<dbReference type="OrthoDB" id="9790785at2"/>
<dbReference type="PANTHER" id="PTHR44196">
    <property type="entry name" value="DEHYDROGENASE/REDUCTASE SDR FAMILY MEMBER 7B"/>
    <property type="match status" value="1"/>
</dbReference>
<dbReference type="EMBL" id="CP018911">
    <property type="protein sequence ID" value="AZU03336.1"/>
    <property type="molecule type" value="Genomic_DNA"/>
</dbReference>
<dbReference type="RefSeq" id="WP_127565740.1">
    <property type="nucleotide sequence ID" value="NZ_BMFB01000002.1"/>
</dbReference>
<keyword evidence="2" id="KW-0560">Oxidoreductase</keyword>
<evidence type="ECO:0000256" key="3">
    <source>
        <dbReference type="RuleBase" id="RU000363"/>
    </source>
</evidence>
<dbReference type="Proteomes" id="UP000286954">
    <property type="component" value="Chromosome"/>
</dbReference>
<evidence type="ECO:0000313" key="4">
    <source>
        <dbReference type="EMBL" id="AZU03336.1"/>
    </source>
</evidence>
<reference evidence="4 5" key="1">
    <citation type="submission" date="2016-12" db="EMBL/GenBank/DDBJ databases">
        <title>The genome of dimorphic prosthecate Glycocaulis alkaliphilus 6b-8t, isolated from crude oil dictates its adaptability in petroleum environments.</title>
        <authorList>
            <person name="Wu X.-L."/>
            <person name="Geng S."/>
        </authorList>
    </citation>
    <scope>NUCLEOTIDE SEQUENCE [LARGE SCALE GENOMIC DNA]</scope>
    <source>
        <strain evidence="4 5">6B-8</strain>
    </source>
</reference>
<organism evidence="4 5">
    <name type="scientific">Glycocaulis alkaliphilus</name>
    <dbReference type="NCBI Taxonomy" id="1434191"/>
    <lineage>
        <taxon>Bacteria</taxon>
        <taxon>Pseudomonadati</taxon>
        <taxon>Pseudomonadota</taxon>
        <taxon>Alphaproteobacteria</taxon>
        <taxon>Maricaulales</taxon>
        <taxon>Maricaulaceae</taxon>
        <taxon>Glycocaulis</taxon>
    </lineage>
</organism>
<dbReference type="PRINTS" id="PR00081">
    <property type="entry name" value="GDHRDH"/>
</dbReference>
<name>A0A3T0E800_9PROT</name>
<dbReference type="Pfam" id="PF00106">
    <property type="entry name" value="adh_short"/>
    <property type="match status" value="1"/>
</dbReference>
<dbReference type="GO" id="GO:0016491">
    <property type="term" value="F:oxidoreductase activity"/>
    <property type="evidence" value="ECO:0007669"/>
    <property type="project" value="UniProtKB-KW"/>
</dbReference>
<dbReference type="SUPFAM" id="SSF51735">
    <property type="entry name" value="NAD(P)-binding Rossmann-fold domains"/>
    <property type="match status" value="1"/>
</dbReference>
<protein>
    <submittedName>
        <fullName evidence="4">Short-chain dehydrogenase/reductase SDR</fullName>
    </submittedName>
</protein>
<accession>A0A3T0E800</accession>
<proteinExistence type="inferred from homology"/>
<dbReference type="PANTHER" id="PTHR44196:SF4">
    <property type="entry name" value="SHORT CHAIN DEHYDROGENASE"/>
    <property type="match status" value="1"/>
</dbReference>
<gene>
    <name evidence="4" type="ORF">X907_0792</name>
</gene>
<dbReference type="GO" id="GO:0016020">
    <property type="term" value="C:membrane"/>
    <property type="evidence" value="ECO:0007669"/>
    <property type="project" value="TreeGrafter"/>
</dbReference>
<dbReference type="PRINTS" id="PR00080">
    <property type="entry name" value="SDRFAMILY"/>
</dbReference>
<keyword evidence="5" id="KW-1185">Reference proteome</keyword>
<dbReference type="InterPro" id="IPR036291">
    <property type="entry name" value="NAD(P)-bd_dom_sf"/>
</dbReference>
<evidence type="ECO:0000256" key="1">
    <source>
        <dbReference type="ARBA" id="ARBA00006484"/>
    </source>
</evidence>
<evidence type="ECO:0000313" key="5">
    <source>
        <dbReference type="Proteomes" id="UP000286954"/>
    </source>
</evidence>
<dbReference type="AlphaFoldDB" id="A0A3T0E800"/>
<dbReference type="InterPro" id="IPR002347">
    <property type="entry name" value="SDR_fam"/>
</dbReference>
<evidence type="ECO:0000256" key="2">
    <source>
        <dbReference type="ARBA" id="ARBA00023002"/>
    </source>
</evidence>
<comment type="similarity">
    <text evidence="1 3">Belongs to the short-chain dehydrogenases/reductases (SDR) family.</text>
</comment>
<sequence length="238" mass="24679">MTENNSLSGRVALVTGASRGLGHATAKALAAAGAHVIATARTRGGLEALDDEISAAGGSVTLVPMDLMAPDGIEKLAEAVAERWGKLDILVANAGALGKLMPAHQIPSKTWNEVLAVNLVAPARLIRAFEPLLRKSDAGRAVFVTTSDSAQTRAYWAAYGASKAGLEALVKSWAAELAGGAIRVNLLDPGRMRTAMRTRAVPGEDPQSVPLPETVTPLIVELSSPAEARHGEVVRAGQ</sequence>